<dbReference type="PROSITE" id="PS50893">
    <property type="entry name" value="ABC_TRANSPORTER_2"/>
    <property type="match status" value="2"/>
</dbReference>
<evidence type="ECO:0000256" key="8">
    <source>
        <dbReference type="ARBA" id="ARBA00022989"/>
    </source>
</evidence>
<keyword evidence="5" id="KW-0677">Repeat</keyword>
<feature type="transmembrane region" description="Helical" evidence="11">
    <location>
        <begin position="350"/>
        <end position="369"/>
    </location>
</feature>
<dbReference type="PANTHER" id="PTHR19229">
    <property type="entry name" value="ATP-BINDING CASSETTE TRANSPORTER SUBFAMILY A ABCA"/>
    <property type="match status" value="1"/>
</dbReference>
<feature type="transmembrane region" description="Helical" evidence="11">
    <location>
        <begin position="1173"/>
        <end position="1197"/>
    </location>
</feature>
<keyword evidence="9 11" id="KW-0472">Membrane</keyword>
<evidence type="ECO:0000256" key="5">
    <source>
        <dbReference type="ARBA" id="ARBA00022737"/>
    </source>
</evidence>
<dbReference type="InterPro" id="IPR003593">
    <property type="entry name" value="AAA+_ATPase"/>
</dbReference>
<comment type="caution">
    <text evidence="13">The sequence shown here is derived from an EMBL/GenBank/DDBJ whole genome shotgun (WGS) entry which is preliminary data.</text>
</comment>
<feature type="region of interest" description="Disordered" evidence="10">
    <location>
        <begin position="1547"/>
        <end position="1572"/>
    </location>
</feature>
<dbReference type="SUPFAM" id="SSF52540">
    <property type="entry name" value="P-loop containing nucleoside triphosphate hydrolases"/>
    <property type="match status" value="2"/>
</dbReference>
<keyword evidence="14" id="KW-1185">Reference proteome</keyword>
<feature type="transmembrane region" description="Helical" evidence="11">
    <location>
        <begin position="33"/>
        <end position="51"/>
    </location>
</feature>
<dbReference type="Pfam" id="PF00005">
    <property type="entry name" value="ABC_tran"/>
    <property type="match status" value="2"/>
</dbReference>
<comment type="similarity">
    <text evidence="2">Belongs to the ABC transporter superfamily. ABCA family.</text>
</comment>
<feature type="transmembrane region" description="Helical" evidence="11">
    <location>
        <begin position="852"/>
        <end position="873"/>
    </location>
</feature>
<feature type="transmembrane region" description="Helical" evidence="11">
    <location>
        <begin position="236"/>
        <end position="256"/>
    </location>
</feature>
<evidence type="ECO:0000313" key="14">
    <source>
        <dbReference type="Proteomes" id="UP000750711"/>
    </source>
</evidence>
<feature type="transmembrane region" description="Helical" evidence="11">
    <location>
        <begin position="322"/>
        <end position="344"/>
    </location>
</feature>
<dbReference type="InterPro" id="IPR003439">
    <property type="entry name" value="ABC_transporter-like_ATP-bd"/>
</dbReference>
<evidence type="ECO:0000256" key="10">
    <source>
        <dbReference type="SAM" id="MobiDB-lite"/>
    </source>
</evidence>
<feature type="domain" description="ABC transporter" evidence="12">
    <location>
        <begin position="469"/>
        <end position="705"/>
    </location>
</feature>
<evidence type="ECO:0000259" key="12">
    <source>
        <dbReference type="PROSITE" id="PS50893"/>
    </source>
</evidence>
<dbReference type="EMBL" id="JAGHQM010000310">
    <property type="protein sequence ID" value="KAH0562664.1"/>
    <property type="molecule type" value="Genomic_DNA"/>
</dbReference>
<evidence type="ECO:0000313" key="13">
    <source>
        <dbReference type="EMBL" id="KAH0562664.1"/>
    </source>
</evidence>
<keyword evidence="3" id="KW-0813">Transport</keyword>
<proteinExistence type="inferred from homology"/>
<dbReference type="SMART" id="SM00382">
    <property type="entry name" value="AAA"/>
    <property type="match status" value="2"/>
</dbReference>
<dbReference type="InterPro" id="IPR017871">
    <property type="entry name" value="ABC_transporter-like_CS"/>
</dbReference>
<evidence type="ECO:0000256" key="11">
    <source>
        <dbReference type="SAM" id="Phobius"/>
    </source>
</evidence>
<feature type="transmembrane region" description="Helical" evidence="11">
    <location>
        <begin position="1025"/>
        <end position="1043"/>
    </location>
</feature>
<feature type="transmembrane region" description="Helical" evidence="11">
    <location>
        <begin position="1129"/>
        <end position="1153"/>
    </location>
</feature>
<dbReference type="Gene3D" id="3.40.50.300">
    <property type="entry name" value="P-loop containing nucleotide triphosphate hydrolases"/>
    <property type="match status" value="2"/>
</dbReference>
<dbReference type="InterPro" id="IPR027417">
    <property type="entry name" value="P-loop_NTPase"/>
</dbReference>
<dbReference type="InterPro" id="IPR026082">
    <property type="entry name" value="ABCA"/>
</dbReference>
<comment type="subcellular location">
    <subcellularLocation>
        <location evidence="1">Membrane</location>
        <topology evidence="1">Multi-pass membrane protein</topology>
    </subcellularLocation>
</comment>
<feature type="domain" description="ABC transporter" evidence="12">
    <location>
        <begin position="1275"/>
        <end position="1502"/>
    </location>
</feature>
<sequence length="1634" mass="178409">MSPRGRTSVLPRQTWTLTLKTLLIAFIRHLPSTLLRALILPIIYIVFLANARRFFVPPANFGIAESSPVKDLSVAMDAASGGRNTLVFVNGGFEGGDIEKVINQSMGLVEGKGKIVKMLRNETELVDVCRNTLRFVSTCFAAAVFHSSPTEGPGGIWNYTIRTDAALGTRLDVRKSTNDAEIYIIPLQSTIDTIIASLNTTIDHSSLPSKVYEYPYTSRTNQEREDLIRSIFMDGIIDYTAVAFFVGVVGVIYQLVGFVATERETGMAQLIDAMATNIHPWQPQVARLVSHHFAFSMIYLPGWVIMAVVLANGLFTKTSAGLLIVFHILAGLSLTSFSIFGAAFFKKAQLSGISTTIIAIVLAIGAQIVSHGGGHTGTVTVLGLLFPPMTYVFFFINMARWQKGNHPTSLVHRPPDGTWSTIGIVLWVFLIVQTFVYPCLGALVERWLYGTSSKARSVVSNTDGDAPTVQLTDFSKHYRPSWFFRHVSPLFAKRKETVVAVNGLTLGMIKGHITVLLGANGSGKTTTLECIAGLLRVTSGTIRVNGTGGLGICPQKNVLWGDLTVAEHVSIFNKLKVSSQIDSDSQIHNLIAACDLDRKLKAKAKTLSGGQKRKLQLCMMFIGGSQVCCIDEVSSGLDSLSRRKIWDILLAERGKRTIIMTTHFLDEAEILADHIAILSKGTLRVEGSAVELKSRLGGGYKVYVDTTPDHPTVPVVDGFLFSAAIATPDQLATCVVSDSSQVAQLVDQLEEKGVAEYRIVGPTIEDVFMSIADEVKANKCQPTREKEGEGGGSTPVSAVTTVALKEGEKEPRVRPSDGEARGITLYTGRRISLPAQALVLFHKRLIVLRRNFIPLLAAFVIPLIAAILIRTFIRKFGNRGCSAAEQNDSLSPEDLSVGRLDMVVGPANRLSLNSLTRFGGLYEGSNPGGSSLISQLQSIHLVDTLGEFNDFIRQNFHNVTPGGFFLGDSSPGSPATFAYRANTDISFSLLTRNALSVLSSNISVSTQYQPFDIPFSPGMAYTLQFVTYFGLAMVAYPGFFALYPTGERLRNVRALQYSNGVRALPLWTAYATFDFLVVLTSSVIITALFASASTTVWYHLPYLFVVILLYGLASILLAYVISLFAKSQLAAFAACSGGQAVMFVLYFLAYLLVLTYAPNEKVDSTLIITHYTVATITPIGNLVRALFVAINMFAVSCRGKKLAAYPGAITLYGGPILYLLLQSIALFGFLLWWDSGPIFSRFRKSYRSEDAEETDPPNSSVTEELHRVGSSNDGLRFLHVTKAYGSLVAIQDVTFGVTRGEVFALVGPNGAGKSTTISLIRGDIQPSDQNAEILVENISVRKHRATARSRLGVCPQIDARDEMTTTEHLRFYARIRGVKDVEHNVCEVLRAVGLEEYGNRMAAKLSGGNKRKLSLGVALMGNPAVLLLDEPSSGMDAAAKRVMWKTLATVIPGRSLVLTTHSMEEADALASRVGILAKKMLAIGTPTHLRHNHGNAYHVHLITCKAAQTSPEEMGRIRDWVVKQFPNARVEDRSYHGQLRFSVPTKQQEEATPVATTQVGDHDEITPCTKSSSRRGGVGAVFRLLEAHKDELGLAYYSVSPTTLDEVFLAIVGRHNVQEENYQQKKKKKRFGLF</sequence>
<organism evidence="13 14">
    <name type="scientific">Trichoglossum hirsutum</name>
    <dbReference type="NCBI Taxonomy" id="265104"/>
    <lineage>
        <taxon>Eukaryota</taxon>
        <taxon>Fungi</taxon>
        <taxon>Dikarya</taxon>
        <taxon>Ascomycota</taxon>
        <taxon>Pezizomycotina</taxon>
        <taxon>Geoglossomycetes</taxon>
        <taxon>Geoglossales</taxon>
        <taxon>Geoglossaceae</taxon>
        <taxon>Trichoglossum</taxon>
    </lineage>
</organism>
<evidence type="ECO:0000256" key="4">
    <source>
        <dbReference type="ARBA" id="ARBA00022692"/>
    </source>
</evidence>
<evidence type="ECO:0000256" key="1">
    <source>
        <dbReference type="ARBA" id="ARBA00004141"/>
    </source>
</evidence>
<dbReference type="PROSITE" id="PS00211">
    <property type="entry name" value="ABC_TRANSPORTER_1"/>
    <property type="match status" value="2"/>
</dbReference>
<keyword evidence="6" id="KW-0547">Nucleotide-binding</keyword>
<reference evidence="13" key="1">
    <citation type="submission" date="2021-03" db="EMBL/GenBank/DDBJ databases">
        <title>Comparative genomics and phylogenomic investigation of the class Geoglossomycetes provide insights into ecological specialization and systematics.</title>
        <authorList>
            <person name="Melie T."/>
            <person name="Pirro S."/>
            <person name="Miller A.N."/>
            <person name="Quandt A."/>
        </authorList>
    </citation>
    <scope>NUCLEOTIDE SEQUENCE</scope>
    <source>
        <strain evidence="13">CAQ_001_2017</strain>
    </source>
</reference>
<gene>
    <name evidence="13" type="ORF">GP486_002660</name>
</gene>
<evidence type="ECO:0000256" key="7">
    <source>
        <dbReference type="ARBA" id="ARBA00022840"/>
    </source>
</evidence>
<dbReference type="Pfam" id="PF12698">
    <property type="entry name" value="ABC2_membrane_3"/>
    <property type="match status" value="2"/>
</dbReference>
<dbReference type="CDD" id="cd03263">
    <property type="entry name" value="ABC_subfamily_A"/>
    <property type="match status" value="2"/>
</dbReference>
<feature type="transmembrane region" description="Helical" evidence="11">
    <location>
        <begin position="1064"/>
        <end position="1090"/>
    </location>
</feature>
<evidence type="ECO:0000256" key="3">
    <source>
        <dbReference type="ARBA" id="ARBA00022448"/>
    </source>
</evidence>
<dbReference type="Proteomes" id="UP000750711">
    <property type="component" value="Unassembled WGS sequence"/>
</dbReference>
<protein>
    <recommendedName>
        <fullName evidence="12">ABC transporter domain-containing protein</fullName>
    </recommendedName>
</protein>
<feature type="transmembrane region" description="Helical" evidence="11">
    <location>
        <begin position="1102"/>
        <end position="1122"/>
    </location>
</feature>
<evidence type="ECO:0000256" key="9">
    <source>
        <dbReference type="ARBA" id="ARBA00023136"/>
    </source>
</evidence>
<evidence type="ECO:0000256" key="2">
    <source>
        <dbReference type="ARBA" id="ARBA00008869"/>
    </source>
</evidence>
<feature type="transmembrane region" description="Helical" evidence="11">
    <location>
        <begin position="293"/>
        <end position="315"/>
    </location>
</feature>
<dbReference type="GO" id="GO:0016887">
    <property type="term" value="F:ATP hydrolysis activity"/>
    <property type="evidence" value="ECO:0007669"/>
    <property type="project" value="InterPro"/>
</dbReference>
<keyword evidence="7" id="KW-0067">ATP-binding</keyword>
<dbReference type="FunFam" id="3.40.50.300:FF:001345">
    <property type="entry name" value="Related to ABC transporter"/>
    <property type="match status" value="1"/>
</dbReference>
<dbReference type="GO" id="GO:0005319">
    <property type="term" value="F:lipid transporter activity"/>
    <property type="evidence" value="ECO:0007669"/>
    <property type="project" value="TreeGrafter"/>
</dbReference>
<feature type="transmembrane region" description="Helical" evidence="11">
    <location>
        <begin position="381"/>
        <end position="399"/>
    </location>
</feature>
<accession>A0A9P8RRW7</accession>
<name>A0A9P8RRW7_9PEZI</name>
<evidence type="ECO:0000256" key="6">
    <source>
        <dbReference type="ARBA" id="ARBA00022741"/>
    </source>
</evidence>
<dbReference type="GO" id="GO:0140359">
    <property type="term" value="F:ABC-type transporter activity"/>
    <property type="evidence" value="ECO:0007669"/>
    <property type="project" value="InterPro"/>
</dbReference>
<keyword evidence="4 11" id="KW-0812">Transmembrane</keyword>
<dbReference type="GO" id="GO:0016020">
    <property type="term" value="C:membrane"/>
    <property type="evidence" value="ECO:0007669"/>
    <property type="project" value="UniProtKB-SubCell"/>
</dbReference>
<feature type="transmembrane region" description="Helical" evidence="11">
    <location>
        <begin position="419"/>
        <end position="444"/>
    </location>
</feature>
<dbReference type="PANTHER" id="PTHR19229:SF36">
    <property type="entry name" value="ATP-BINDING CASSETTE SUB-FAMILY A MEMBER 2"/>
    <property type="match status" value="1"/>
</dbReference>
<dbReference type="GO" id="GO:0005524">
    <property type="term" value="F:ATP binding"/>
    <property type="evidence" value="ECO:0007669"/>
    <property type="project" value="UniProtKB-KW"/>
</dbReference>
<keyword evidence="8 11" id="KW-1133">Transmembrane helix</keyword>
<dbReference type="InterPro" id="IPR013525">
    <property type="entry name" value="ABC2_TM"/>
</dbReference>
<feature type="transmembrane region" description="Helical" evidence="11">
    <location>
        <begin position="1209"/>
        <end position="1233"/>
    </location>
</feature>